<dbReference type="SUPFAM" id="SSF55811">
    <property type="entry name" value="Nudix"/>
    <property type="match status" value="1"/>
</dbReference>
<evidence type="ECO:0000313" key="2">
    <source>
        <dbReference type="EMBL" id="SDY09215.1"/>
    </source>
</evidence>
<dbReference type="AlphaFoldDB" id="A0A1H3H1Z1"/>
<evidence type="ECO:0000259" key="1">
    <source>
        <dbReference type="PROSITE" id="PS51462"/>
    </source>
</evidence>
<reference evidence="2 3" key="1">
    <citation type="submission" date="2016-10" db="EMBL/GenBank/DDBJ databases">
        <authorList>
            <person name="de Groot N.N."/>
        </authorList>
    </citation>
    <scope>NUCLEOTIDE SEQUENCE [LARGE SCALE GENOMIC DNA]</scope>
    <source>
        <strain evidence="2 3">LMG 24775</strain>
    </source>
</reference>
<keyword evidence="2" id="KW-0413">Isomerase</keyword>
<evidence type="ECO:0000313" key="3">
    <source>
        <dbReference type="Proteomes" id="UP000183417"/>
    </source>
</evidence>
<dbReference type="CDD" id="cd03676">
    <property type="entry name" value="NUDIX_Tnr3_like"/>
    <property type="match status" value="1"/>
</dbReference>
<dbReference type="Pfam" id="PF00293">
    <property type="entry name" value="NUDIX"/>
    <property type="match status" value="1"/>
</dbReference>
<dbReference type="InterPro" id="IPR000086">
    <property type="entry name" value="NUDIX_hydrolase_dom"/>
</dbReference>
<dbReference type="Gene3D" id="3.90.79.10">
    <property type="entry name" value="Nucleoside Triphosphate Pyrophosphohydrolase"/>
    <property type="match status" value="1"/>
</dbReference>
<gene>
    <name evidence="2" type="ORF">SAMN05421547_102441</name>
</gene>
<dbReference type="RefSeq" id="WP_074921088.1">
    <property type="nucleotide sequence ID" value="NZ_CP141274.1"/>
</dbReference>
<sequence length="274" mass="29788">MNGEKSPADPGVQAWLNRVRAATRQPALQPRRPLQVAAEEIGSLEDGLAAQLPDGVMQAHGVALRQQAGHWHLQGEGDATALLNALARVLRACGHSGPWRNEQLAVCNGQGQRIGTVERGAVRPLGIATLAVHLVGETADGRIWVQQRADSKPTNPGMWDTLMGGMVAAHDTLEQAVQRETWEEAGLRVGELQGLCHGGHVLFERPSDEAEGRGLMRERIDWFSATVPAALEPSNQDGEVQAFALIERDQLVQWLLQDRFTPEAAQVLAAWLGW</sequence>
<dbReference type="GeneID" id="94690611"/>
<dbReference type="Proteomes" id="UP000183417">
    <property type="component" value="Unassembled WGS sequence"/>
</dbReference>
<dbReference type="EMBL" id="FNPE01000002">
    <property type="protein sequence ID" value="SDY09215.1"/>
    <property type="molecule type" value="Genomic_DNA"/>
</dbReference>
<dbReference type="GO" id="GO:0016853">
    <property type="term" value="F:isomerase activity"/>
    <property type="evidence" value="ECO:0007669"/>
    <property type="project" value="UniProtKB-KW"/>
</dbReference>
<protein>
    <submittedName>
        <fullName evidence="2">Isopentenyldiphosphate isomerase</fullName>
    </submittedName>
</protein>
<dbReference type="InterPro" id="IPR015797">
    <property type="entry name" value="NUDIX_hydrolase-like_dom_sf"/>
</dbReference>
<accession>A0A1H3H1Z1</accession>
<proteinExistence type="predicted"/>
<name>A0A1H3H1Z1_9BURK</name>
<organism evidence="2 3">
    <name type="scientific">Delftia lacustris</name>
    <dbReference type="NCBI Taxonomy" id="558537"/>
    <lineage>
        <taxon>Bacteria</taxon>
        <taxon>Pseudomonadati</taxon>
        <taxon>Pseudomonadota</taxon>
        <taxon>Betaproteobacteria</taxon>
        <taxon>Burkholderiales</taxon>
        <taxon>Comamonadaceae</taxon>
        <taxon>Delftia</taxon>
    </lineage>
</organism>
<feature type="domain" description="Nudix hydrolase" evidence="1">
    <location>
        <begin position="124"/>
        <end position="269"/>
    </location>
</feature>
<dbReference type="PROSITE" id="PS51462">
    <property type="entry name" value="NUDIX"/>
    <property type="match status" value="1"/>
</dbReference>